<dbReference type="EMBL" id="LZJU01000102">
    <property type="protein sequence ID" value="OBH74401.1"/>
    <property type="molecule type" value="Genomic_DNA"/>
</dbReference>
<dbReference type="SUPFAM" id="SSF69593">
    <property type="entry name" value="Glycerol-3-phosphate (1)-acyltransferase"/>
    <property type="match status" value="1"/>
</dbReference>
<keyword evidence="2" id="KW-0012">Acyltransferase</keyword>
<dbReference type="PANTHER" id="PTHR22753">
    <property type="entry name" value="TRANSMEMBRANE PROTEIN 68"/>
    <property type="match status" value="1"/>
</dbReference>
<accession>A0A1A2TDA6</accession>
<keyword evidence="2" id="KW-0808">Transferase</keyword>
<evidence type="ECO:0000313" key="3">
    <source>
        <dbReference type="Proteomes" id="UP000092389"/>
    </source>
</evidence>
<reference evidence="2 3" key="1">
    <citation type="submission" date="2016-06" db="EMBL/GenBank/DDBJ databases">
        <authorList>
            <person name="Kjaerup R.B."/>
            <person name="Dalgaard T.S."/>
            <person name="Juul-Madsen H.R."/>
        </authorList>
    </citation>
    <scope>NUCLEOTIDE SEQUENCE [LARGE SCALE GENOMIC DNA]</scope>
    <source>
        <strain evidence="2 3">E152</strain>
    </source>
</reference>
<dbReference type="GO" id="GO:0016746">
    <property type="term" value="F:acyltransferase activity"/>
    <property type="evidence" value="ECO:0007669"/>
    <property type="project" value="UniProtKB-KW"/>
</dbReference>
<name>A0A1A2TDA6_MYCNT</name>
<evidence type="ECO:0000313" key="2">
    <source>
        <dbReference type="EMBL" id="OBH74401.1"/>
    </source>
</evidence>
<comment type="caution">
    <text evidence="2">The sequence shown here is derived from an EMBL/GenBank/DDBJ whole genome shotgun (WGS) entry which is preliminary data.</text>
</comment>
<dbReference type="InterPro" id="IPR002123">
    <property type="entry name" value="Plipid/glycerol_acylTrfase"/>
</dbReference>
<organism evidence="2 3">
    <name type="scientific">Mycobacterium mantenii</name>
    <dbReference type="NCBI Taxonomy" id="560555"/>
    <lineage>
        <taxon>Bacteria</taxon>
        <taxon>Bacillati</taxon>
        <taxon>Actinomycetota</taxon>
        <taxon>Actinomycetes</taxon>
        <taxon>Mycobacteriales</taxon>
        <taxon>Mycobacteriaceae</taxon>
        <taxon>Mycobacterium</taxon>
        <taxon>Mycobacterium avium complex (MAC)</taxon>
    </lineage>
</organism>
<dbReference type="OrthoDB" id="7056876at2"/>
<dbReference type="GO" id="GO:0016020">
    <property type="term" value="C:membrane"/>
    <property type="evidence" value="ECO:0007669"/>
    <property type="project" value="TreeGrafter"/>
</dbReference>
<protein>
    <submittedName>
        <fullName evidence="2">Glycerol acyltransferase</fullName>
    </submittedName>
</protein>
<dbReference type="Pfam" id="PF01553">
    <property type="entry name" value="Acyltransferase"/>
    <property type="match status" value="1"/>
</dbReference>
<dbReference type="PANTHER" id="PTHR22753:SF14">
    <property type="entry name" value="MONOACYLGLYCEROL_DIACYLGLYCEROL O-ACYLTRANSFERASE"/>
    <property type="match status" value="1"/>
</dbReference>
<dbReference type="InterPro" id="IPR016676">
    <property type="entry name" value="P_lipid/glycerol_AcTrfase_prd"/>
</dbReference>
<evidence type="ECO:0000259" key="1">
    <source>
        <dbReference type="SMART" id="SM00563"/>
    </source>
</evidence>
<feature type="domain" description="Phospholipid/glycerol acyltransferase" evidence="1">
    <location>
        <begin position="50"/>
        <end position="169"/>
    </location>
</feature>
<gene>
    <name evidence="2" type="ORF">A5683_23685</name>
</gene>
<dbReference type="PIRSF" id="PIRSF016753">
    <property type="entry name" value="P_lipid/glycerol_ac_tran_prd"/>
    <property type="match status" value="1"/>
</dbReference>
<dbReference type="SMART" id="SM00563">
    <property type="entry name" value="PlsC"/>
    <property type="match status" value="1"/>
</dbReference>
<proteinExistence type="predicted"/>
<sequence length="268" mass="29363">MNGNEADQLELARWDPVFTELMINLVTPVITRWFRSEVRGLDSFPPNGGALLVSNHSGGVLTPDWNVLAPALYRRFGYDRPLFTLAHYGVFFTPFRAALSRLGVIHATRENAAAALRSDAIVLAFPGGDYDAFRPTLRQTVVDFGGRTGYVSTAVKAGVPIVPAVSIGGQETQFFVTRGNVLAKRLGLKRFRIEILPVTIGIPFGVTMFFPANIPLPAKVIYQILPPIDVAAQFGKDADVHEVDAHVRAVMQTALDRLGRERRLPVVG</sequence>
<dbReference type="Proteomes" id="UP000092389">
    <property type="component" value="Unassembled WGS sequence"/>
</dbReference>
<dbReference type="AlphaFoldDB" id="A0A1A2TDA6"/>
<dbReference type="RefSeq" id="WP_067910306.1">
    <property type="nucleotide sequence ID" value="NZ_LZJP01000100.1"/>
</dbReference>